<dbReference type="AlphaFoldDB" id="A0A7J7JNY8"/>
<dbReference type="FunFam" id="3.40.640.10:FF:000049">
    <property type="entry name" value="serine palmitoyltransferase 1 isoform X1"/>
    <property type="match status" value="1"/>
</dbReference>
<comment type="caution">
    <text evidence="15">The sequence shown here is derived from an EMBL/GenBank/DDBJ whole genome shotgun (WGS) entry which is preliminary data.</text>
</comment>
<evidence type="ECO:0000256" key="13">
    <source>
        <dbReference type="ARBA" id="ARBA00042649"/>
    </source>
</evidence>
<dbReference type="InterPro" id="IPR004839">
    <property type="entry name" value="Aminotransferase_I/II_large"/>
</dbReference>
<keyword evidence="16" id="KW-1185">Reference proteome</keyword>
<dbReference type="PANTHER" id="PTHR13693">
    <property type="entry name" value="CLASS II AMINOTRANSFERASE/8-AMINO-7-OXONONANOATE SYNTHASE"/>
    <property type="match status" value="1"/>
</dbReference>
<keyword evidence="9" id="KW-0443">Lipid metabolism</keyword>
<dbReference type="GO" id="GO:0030170">
    <property type="term" value="F:pyridoxal phosphate binding"/>
    <property type="evidence" value="ECO:0007669"/>
    <property type="project" value="InterPro"/>
</dbReference>
<keyword evidence="6" id="KW-0808">Transferase</keyword>
<comment type="similarity">
    <text evidence="4">Belongs to the class-II pyridoxal-phosphate-dependent aminotransferase family.</text>
</comment>
<dbReference type="OrthoDB" id="3168162at2759"/>
<keyword evidence="10" id="KW-0012">Acyltransferase</keyword>
<reference evidence="15" key="1">
    <citation type="submission" date="2020-06" db="EMBL/GenBank/DDBJ databases">
        <title>Draft genome of Bugula neritina, a colonial animal packing powerful symbionts and potential medicines.</title>
        <authorList>
            <person name="Rayko M."/>
        </authorList>
    </citation>
    <scope>NUCLEOTIDE SEQUENCE [LARGE SCALE GENOMIC DNA]</scope>
    <source>
        <strain evidence="15">Kwan_BN1</strain>
    </source>
</reference>
<name>A0A7J7JNY8_BUGNE</name>
<dbReference type="SUPFAM" id="SSF53383">
    <property type="entry name" value="PLP-dependent transferases"/>
    <property type="match status" value="1"/>
</dbReference>
<evidence type="ECO:0000256" key="10">
    <source>
        <dbReference type="ARBA" id="ARBA00023315"/>
    </source>
</evidence>
<dbReference type="InterPro" id="IPR015421">
    <property type="entry name" value="PyrdxlP-dep_Trfase_major"/>
</dbReference>
<feature type="domain" description="Aminotransferase class I/classII large" evidence="14">
    <location>
        <begin position="123"/>
        <end position="485"/>
    </location>
</feature>
<evidence type="ECO:0000259" key="14">
    <source>
        <dbReference type="Pfam" id="PF00155"/>
    </source>
</evidence>
<dbReference type="EMBL" id="VXIV02002139">
    <property type="protein sequence ID" value="KAF6027128.1"/>
    <property type="molecule type" value="Genomic_DNA"/>
</dbReference>
<dbReference type="Gene3D" id="3.40.640.10">
    <property type="entry name" value="Type I PLP-dependent aspartate aminotransferase-like (Major domain)"/>
    <property type="match status" value="1"/>
</dbReference>
<dbReference type="Gene3D" id="3.90.1150.10">
    <property type="entry name" value="Aspartate Aminotransferase, domain 1"/>
    <property type="match status" value="1"/>
</dbReference>
<dbReference type="GO" id="GO:0004758">
    <property type="term" value="F:serine C-palmitoyltransferase activity"/>
    <property type="evidence" value="ECO:0007669"/>
    <property type="project" value="UniProtKB-EC"/>
</dbReference>
<comment type="pathway">
    <text evidence="2">Lipid metabolism; sphingolipid metabolism.</text>
</comment>
<sequence length="494" mass="54986">MRTECIFYALLNRSIDQNLSVDYLRNNFLFNPTDIIDGLASAPAYHLIFEALLLIWIVKLLFFTKTFNLAKSDLTEKEKHALIEEWQPEPLIPEVEEENPFGFKNKFTGIPGPTVCINGKEHINLTSLNFLNMIGNKEVEASAIDAVRKYGVGSCGPRGFYGTNSIHLELEENLAKFMNCEEAILYAYGFSTVASAIPAYAKRGDVLFVDEGVCFPVQKGVEASRSCVKYFKHNDMSDLERLLKEQAAEDLKNPRKAKVTRRFFIVEGVYLNYGDICPLPKLIELKYKYKVRLFIEESLSFGVLGDTGRGITQHFNCNMEDVDMVCANLEYAVGSIGGFCCGRSFVIDHQRLSGLGYCFSASLPPLLAAGAITALGIIDSSGDKLENLRSKASSFHQMLESISGVCVISDEISPVKHLMLSKTNGDINGDRLLLQKIVEYCMQNGVAVTQAQYIDQFEYKVPRPSIRLAVNVDLPQEDIKAAVDVLKAATKALL</sequence>
<dbReference type="GO" id="GO:0046513">
    <property type="term" value="P:ceramide biosynthetic process"/>
    <property type="evidence" value="ECO:0007669"/>
    <property type="project" value="TreeGrafter"/>
</dbReference>
<comment type="pathway">
    <text evidence="3">Sphingolipid metabolism.</text>
</comment>
<evidence type="ECO:0000256" key="8">
    <source>
        <dbReference type="ARBA" id="ARBA00022919"/>
    </source>
</evidence>
<organism evidence="15 16">
    <name type="scientific">Bugula neritina</name>
    <name type="common">Brown bryozoan</name>
    <name type="synonym">Sertularia neritina</name>
    <dbReference type="NCBI Taxonomy" id="10212"/>
    <lineage>
        <taxon>Eukaryota</taxon>
        <taxon>Metazoa</taxon>
        <taxon>Spiralia</taxon>
        <taxon>Lophotrochozoa</taxon>
        <taxon>Bryozoa</taxon>
        <taxon>Gymnolaemata</taxon>
        <taxon>Cheilostomatida</taxon>
        <taxon>Flustrina</taxon>
        <taxon>Buguloidea</taxon>
        <taxon>Bugulidae</taxon>
        <taxon>Bugula</taxon>
    </lineage>
</organism>
<comment type="cofactor">
    <cofactor evidence="1">
        <name>pyridoxal 5'-phosphate</name>
        <dbReference type="ChEBI" id="CHEBI:597326"/>
    </cofactor>
</comment>
<evidence type="ECO:0000256" key="4">
    <source>
        <dbReference type="ARBA" id="ARBA00008392"/>
    </source>
</evidence>
<proteinExistence type="inferred from homology"/>
<protein>
    <recommendedName>
        <fullName evidence="11">Serine palmitoyltransferase 1</fullName>
        <ecNumber evidence="5">2.3.1.50</ecNumber>
    </recommendedName>
    <alternativeName>
        <fullName evidence="12">Long chain base biosynthesis protein 1</fullName>
    </alternativeName>
    <alternativeName>
        <fullName evidence="13">Serine-palmitoyl-CoA transferase 1</fullName>
    </alternativeName>
</protein>
<evidence type="ECO:0000256" key="11">
    <source>
        <dbReference type="ARBA" id="ARBA00041066"/>
    </source>
</evidence>
<dbReference type="Proteomes" id="UP000593567">
    <property type="component" value="Unassembled WGS sequence"/>
</dbReference>
<dbReference type="GO" id="GO:0005783">
    <property type="term" value="C:endoplasmic reticulum"/>
    <property type="evidence" value="ECO:0007669"/>
    <property type="project" value="TreeGrafter"/>
</dbReference>
<dbReference type="InterPro" id="IPR015422">
    <property type="entry name" value="PyrdxlP-dep_Trfase_small"/>
</dbReference>
<dbReference type="GO" id="GO:0016020">
    <property type="term" value="C:membrane"/>
    <property type="evidence" value="ECO:0007669"/>
    <property type="project" value="GOC"/>
</dbReference>
<dbReference type="EC" id="2.3.1.50" evidence="5"/>
<evidence type="ECO:0000256" key="5">
    <source>
        <dbReference type="ARBA" id="ARBA00013220"/>
    </source>
</evidence>
<dbReference type="InterPro" id="IPR050087">
    <property type="entry name" value="AON_synthase_class-II"/>
</dbReference>
<accession>A0A7J7JNY8</accession>
<dbReference type="Pfam" id="PF00155">
    <property type="entry name" value="Aminotran_1_2"/>
    <property type="match status" value="1"/>
</dbReference>
<evidence type="ECO:0000256" key="7">
    <source>
        <dbReference type="ARBA" id="ARBA00022898"/>
    </source>
</evidence>
<dbReference type="InterPro" id="IPR015424">
    <property type="entry name" value="PyrdxlP-dep_Trfase"/>
</dbReference>
<keyword evidence="7" id="KW-0663">Pyridoxal phosphate</keyword>
<evidence type="ECO:0000256" key="9">
    <source>
        <dbReference type="ARBA" id="ARBA00023098"/>
    </source>
</evidence>
<dbReference type="GO" id="GO:0046512">
    <property type="term" value="P:sphingosine biosynthetic process"/>
    <property type="evidence" value="ECO:0007669"/>
    <property type="project" value="TreeGrafter"/>
</dbReference>
<evidence type="ECO:0000256" key="3">
    <source>
        <dbReference type="ARBA" id="ARBA00004991"/>
    </source>
</evidence>
<evidence type="ECO:0000256" key="1">
    <source>
        <dbReference type="ARBA" id="ARBA00001933"/>
    </source>
</evidence>
<evidence type="ECO:0000313" key="16">
    <source>
        <dbReference type="Proteomes" id="UP000593567"/>
    </source>
</evidence>
<gene>
    <name evidence="15" type="ORF">EB796_014564</name>
</gene>
<evidence type="ECO:0000256" key="12">
    <source>
        <dbReference type="ARBA" id="ARBA00041765"/>
    </source>
</evidence>
<dbReference type="PANTHER" id="PTHR13693:SF2">
    <property type="entry name" value="SERINE PALMITOYLTRANSFERASE 1"/>
    <property type="match status" value="1"/>
</dbReference>
<keyword evidence="8" id="KW-0746">Sphingolipid metabolism</keyword>
<evidence type="ECO:0000313" key="15">
    <source>
        <dbReference type="EMBL" id="KAF6027128.1"/>
    </source>
</evidence>
<evidence type="ECO:0000256" key="6">
    <source>
        <dbReference type="ARBA" id="ARBA00022679"/>
    </source>
</evidence>
<evidence type="ECO:0000256" key="2">
    <source>
        <dbReference type="ARBA" id="ARBA00004760"/>
    </source>
</evidence>